<feature type="region of interest" description="Disordered" evidence="1">
    <location>
        <begin position="193"/>
        <end position="216"/>
    </location>
</feature>
<dbReference type="AlphaFoldDB" id="A0A979FLC9"/>
<dbReference type="GeneID" id="108666978"/>
<evidence type="ECO:0000313" key="3">
    <source>
        <dbReference type="RefSeq" id="XP_047737322.1"/>
    </source>
</evidence>
<feature type="region of interest" description="Disordered" evidence="1">
    <location>
        <begin position="50"/>
        <end position="118"/>
    </location>
</feature>
<feature type="region of interest" description="Disordered" evidence="1">
    <location>
        <begin position="1"/>
        <end position="37"/>
    </location>
</feature>
<dbReference type="Proteomes" id="UP000694843">
    <property type="component" value="Unplaced"/>
</dbReference>
<evidence type="ECO:0000313" key="2">
    <source>
        <dbReference type="Proteomes" id="UP000694843"/>
    </source>
</evidence>
<keyword evidence="2" id="KW-1185">Reference proteome</keyword>
<dbReference type="RefSeq" id="XP_047737322.1">
    <property type="nucleotide sequence ID" value="XM_047881366.1"/>
</dbReference>
<proteinExistence type="predicted"/>
<dbReference type="KEGG" id="hazt:108666978"/>
<sequence length="352" mass="39163">MDTSDDIMDTGSKMSENEPPHQESGHQKRRGLTLDSLDRLSPSLVTLESLVSQWPPNTYDSGYGPSPLSNEVRFSYSREDCEGTSDEDSSNETRRHDVIDEGNLGSSGERDSSTPKAGSLIGNIREKLFRANTPPIKIPVPKSPFAGSQATGITNYYPETISQAELWQNVNVLPEDDTKSPTFSRAFYRSRTFSCPESSRPTPRRPPIPVFPSIQSPVTPESFDRQYLFHRPLPAAPDGLPKAYTDPSPGKVQSLVPDEIERNRPQCQLDDGNENFSWRQEKFRAMATMDSTRRPHDRIHHHLNLGTQTPSAPKPRHGNQPLLTPPVNIRPAGSKDAIVDLSDDGPDVYCMA</sequence>
<organism evidence="2 3">
    <name type="scientific">Hyalella azteca</name>
    <name type="common">Amphipod</name>
    <dbReference type="NCBI Taxonomy" id="294128"/>
    <lineage>
        <taxon>Eukaryota</taxon>
        <taxon>Metazoa</taxon>
        <taxon>Ecdysozoa</taxon>
        <taxon>Arthropoda</taxon>
        <taxon>Crustacea</taxon>
        <taxon>Multicrustacea</taxon>
        <taxon>Malacostraca</taxon>
        <taxon>Eumalacostraca</taxon>
        <taxon>Peracarida</taxon>
        <taxon>Amphipoda</taxon>
        <taxon>Senticaudata</taxon>
        <taxon>Talitrida</taxon>
        <taxon>Talitroidea</taxon>
        <taxon>Hyalellidae</taxon>
        <taxon>Hyalella</taxon>
    </lineage>
</organism>
<protein>
    <submittedName>
        <fullName evidence="3">Uncharacterized protein LOC108666978</fullName>
    </submittedName>
</protein>
<feature type="compositionally biased region" description="Basic and acidic residues" evidence="1">
    <location>
        <begin position="15"/>
        <end position="26"/>
    </location>
</feature>
<feature type="compositionally biased region" description="Polar residues" evidence="1">
    <location>
        <begin position="50"/>
        <end position="60"/>
    </location>
</feature>
<gene>
    <name evidence="3" type="primary">LOC108666978</name>
</gene>
<accession>A0A979FLC9</accession>
<evidence type="ECO:0000256" key="1">
    <source>
        <dbReference type="SAM" id="MobiDB-lite"/>
    </source>
</evidence>
<reference evidence="3" key="1">
    <citation type="submission" date="2025-08" db="UniProtKB">
        <authorList>
            <consortium name="RefSeq"/>
        </authorList>
    </citation>
    <scope>IDENTIFICATION</scope>
    <source>
        <tissue evidence="3">Whole organism</tissue>
    </source>
</reference>
<name>A0A979FLC9_HYAAZ</name>